<dbReference type="HAMAP" id="MF_01363">
    <property type="entry name" value="Ribosomal_bL21"/>
    <property type="match status" value="1"/>
</dbReference>
<comment type="caution">
    <text evidence="6">The sequence shown here is derived from an EMBL/GenBank/DDBJ whole genome shotgun (WGS) entry which is preliminary data.</text>
</comment>
<comment type="function">
    <text evidence="4 5">This protein binds to 23S rRNA in the presence of protein L20.</text>
</comment>
<dbReference type="GO" id="GO:0005840">
    <property type="term" value="C:ribosome"/>
    <property type="evidence" value="ECO:0007669"/>
    <property type="project" value="UniProtKB-KW"/>
</dbReference>
<evidence type="ECO:0000256" key="2">
    <source>
        <dbReference type="ARBA" id="ARBA00022980"/>
    </source>
</evidence>
<dbReference type="InterPro" id="IPR028909">
    <property type="entry name" value="bL21-like"/>
</dbReference>
<sequence length="104" mass="12151">MYAIVKFKGKQYKIKEGEEFDVDRIDAQKGDKVSIDDILFLSPDNQEPLFSQENLKKTKVLCEVLKQGKGKKEFSFKTNSRTNYKRKIGFRPSFTKLKVLKIEL</sequence>
<keyword evidence="2 4" id="KW-0689">Ribosomal protein</keyword>
<dbReference type="PANTHER" id="PTHR21349:SF0">
    <property type="entry name" value="LARGE RIBOSOMAL SUBUNIT PROTEIN BL21M"/>
    <property type="match status" value="1"/>
</dbReference>
<dbReference type="PANTHER" id="PTHR21349">
    <property type="entry name" value="50S RIBOSOMAL PROTEIN L21"/>
    <property type="match status" value="1"/>
</dbReference>
<evidence type="ECO:0000256" key="1">
    <source>
        <dbReference type="ARBA" id="ARBA00008563"/>
    </source>
</evidence>
<dbReference type="EMBL" id="PETL01000098">
    <property type="protein sequence ID" value="PIV64487.1"/>
    <property type="molecule type" value="Genomic_DNA"/>
</dbReference>
<comment type="subunit">
    <text evidence="4">Part of the 50S ribosomal subunit. Contacts protein L20.</text>
</comment>
<protein>
    <recommendedName>
        <fullName evidence="4">Large ribosomal subunit protein bL21</fullName>
    </recommendedName>
</protein>
<keyword evidence="4 5" id="KW-0699">rRNA-binding</keyword>
<dbReference type="NCBIfam" id="TIGR00061">
    <property type="entry name" value="L21"/>
    <property type="match status" value="1"/>
</dbReference>
<evidence type="ECO:0000313" key="7">
    <source>
        <dbReference type="Proteomes" id="UP000228886"/>
    </source>
</evidence>
<dbReference type="SUPFAM" id="SSF141091">
    <property type="entry name" value="L21p-like"/>
    <property type="match status" value="1"/>
</dbReference>
<organism evidence="6 7">
    <name type="scientific">bacterium (Candidatus Ratteibacteria) CG01_land_8_20_14_3_00_40_19</name>
    <dbReference type="NCBI Taxonomy" id="2014290"/>
    <lineage>
        <taxon>Bacteria</taxon>
        <taxon>Candidatus Ratteibacteria</taxon>
    </lineage>
</organism>
<keyword evidence="4 5" id="KW-0694">RNA-binding</keyword>
<comment type="similarity">
    <text evidence="1 4 5">Belongs to the bacterial ribosomal protein bL21 family.</text>
</comment>
<name>A0A2M7E9S0_9BACT</name>
<evidence type="ECO:0000256" key="4">
    <source>
        <dbReference type="HAMAP-Rule" id="MF_01363"/>
    </source>
</evidence>
<gene>
    <name evidence="4 6" type="primary">rplU</name>
    <name evidence="6" type="ORF">COS11_01925</name>
</gene>
<dbReference type="GO" id="GO:0006412">
    <property type="term" value="P:translation"/>
    <property type="evidence" value="ECO:0007669"/>
    <property type="project" value="UniProtKB-UniRule"/>
</dbReference>
<dbReference type="Proteomes" id="UP000228886">
    <property type="component" value="Unassembled WGS sequence"/>
</dbReference>
<keyword evidence="3 4" id="KW-0687">Ribonucleoprotein</keyword>
<accession>A0A2M7E9S0</accession>
<dbReference type="GO" id="GO:0005737">
    <property type="term" value="C:cytoplasm"/>
    <property type="evidence" value="ECO:0007669"/>
    <property type="project" value="UniProtKB-ARBA"/>
</dbReference>
<proteinExistence type="inferred from homology"/>
<dbReference type="GO" id="GO:1990904">
    <property type="term" value="C:ribonucleoprotein complex"/>
    <property type="evidence" value="ECO:0007669"/>
    <property type="project" value="UniProtKB-KW"/>
</dbReference>
<evidence type="ECO:0000256" key="5">
    <source>
        <dbReference type="RuleBase" id="RU000562"/>
    </source>
</evidence>
<evidence type="ECO:0000256" key="3">
    <source>
        <dbReference type="ARBA" id="ARBA00023274"/>
    </source>
</evidence>
<dbReference type="AlphaFoldDB" id="A0A2M7E9S0"/>
<reference evidence="7" key="1">
    <citation type="submission" date="2017-09" db="EMBL/GenBank/DDBJ databases">
        <title>Depth-based differentiation of microbial function through sediment-hosted aquifers and enrichment of novel symbionts in the deep terrestrial subsurface.</title>
        <authorList>
            <person name="Probst A.J."/>
            <person name="Ladd B."/>
            <person name="Jarett J.K."/>
            <person name="Geller-Mcgrath D.E."/>
            <person name="Sieber C.M.K."/>
            <person name="Emerson J.B."/>
            <person name="Anantharaman K."/>
            <person name="Thomas B.C."/>
            <person name="Malmstrom R."/>
            <person name="Stieglmeier M."/>
            <person name="Klingl A."/>
            <person name="Woyke T."/>
            <person name="Ryan C.M."/>
            <person name="Banfield J.F."/>
        </authorList>
    </citation>
    <scope>NUCLEOTIDE SEQUENCE [LARGE SCALE GENOMIC DNA]</scope>
</reference>
<dbReference type="GO" id="GO:0019843">
    <property type="term" value="F:rRNA binding"/>
    <property type="evidence" value="ECO:0007669"/>
    <property type="project" value="UniProtKB-UniRule"/>
</dbReference>
<dbReference type="Pfam" id="PF00829">
    <property type="entry name" value="Ribosomal_L21p"/>
    <property type="match status" value="1"/>
</dbReference>
<dbReference type="GO" id="GO:0003735">
    <property type="term" value="F:structural constituent of ribosome"/>
    <property type="evidence" value="ECO:0007669"/>
    <property type="project" value="InterPro"/>
</dbReference>
<dbReference type="InterPro" id="IPR001787">
    <property type="entry name" value="Ribosomal_bL21"/>
</dbReference>
<dbReference type="InterPro" id="IPR036164">
    <property type="entry name" value="bL21-like_sf"/>
</dbReference>
<evidence type="ECO:0000313" key="6">
    <source>
        <dbReference type="EMBL" id="PIV64487.1"/>
    </source>
</evidence>